<dbReference type="GO" id="GO:0005634">
    <property type="term" value="C:nucleus"/>
    <property type="evidence" value="ECO:0007669"/>
    <property type="project" value="InterPro"/>
</dbReference>
<keyword evidence="6" id="KW-1185">Reference proteome</keyword>
<evidence type="ECO:0000313" key="6">
    <source>
        <dbReference type="Proteomes" id="UP000053328"/>
    </source>
</evidence>
<dbReference type="GO" id="GO:0017005">
    <property type="term" value="F:3'-tyrosyl-DNA phosphodiesterase activity"/>
    <property type="evidence" value="ECO:0007669"/>
    <property type="project" value="TreeGrafter"/>
</dbReference>
<dbReference type="EMBL" id="KN847495">
    <property type="protein sequence ID" value="KIW15249.1"/>
    <property type="molecule type" value="Genomic_DNA"/>
</dbReference>
<feature type="compositionally biased region" description="Polar residues" evidence="4">
    <location>
        <begin position="297"/>
        <end position="317"/>
    </location>
</feature>
<feature type="region of interest" description="Disordered" evidence="4">
    <location>
        <begin position="296"/>
        <end position="325"/>
    </location>
</feature>
<feature type="site" description="Interaction with DNA" evidence="3">
    <location>
        <position position="865"/>
    </location>
</feature>
<reference evidence="5 6" key="1">
    <citation type="submission" date="2015-01" db="EMBL/GenBank/DDBJ databases">
        <title>The Genome Sequence of Exophiala spinifera CBS89968.</title>
        <authorList>
            <consortium name="The Broad Institute Genomics Platform"/>
            <person name="Cuomo C."/>
            <person name="de Hoog S."/>
            <person name="Gorbushina A."/>
            <person name="Stielow B."/>
            <person name="Teixiera M."/>
            <person name="Abouelleil A."/>
            <person name="Chapman S.B."/>
            <person name="Priest M."/>
            <person name="Young S.K."/>
            <person name="Wortman J."/>
            <person name="Nusbaum C."/>
            <person name="Birren B."/>
        </authorList>
    </citation>
    <scope>NUCLEOTIDE SEQUENCE [LARGE SCALE GENOMIC DNA]</scope>
    <source>
        <strain evidence="5 6">CBS 89968</strain>
    </source>
</reference>
<name>A0A0D2BVE6_9EURO</name>
<evidence type="ECO:0008006" key="7">
    <source>
        <dbReference type="Google" id="ProtNLM"/>
    </source>
</evidence>
<feature type="active site" description="Proton donor/acceptor" evidence="1">
    <location>
        <position position="839"/>
    </location>
</feature>
<feature type="compositionally biased region" description="Polar residues" evidence="4">
    <location>
        <begin position="416"/>
        <end position="436"/>
    </location>
</feature>
<evidence type="ECO:0000256" key="1">
    <source>
        <dbReference type="PIRSR" id="PIRSR610347-1"/>
    </source>
</evidence>
<dbReference type="PANTHER" id="PTHR12415:SF4">
    <property type="entry name" value="TYROSYL-DNA PHOSPHODIESTERASE DOMAIN-CONTAINING PROTEIN"/>
    <property type="match status" value="1"/>
</dbReference>
<feature type="active site" description="Nucleophile" evidence="1">
    <location>
        <position position="538"/>
    </location>
</feature>
<feature type="region of interest" description="Disordered" evidence="4">
    <location>
        <begin position="1"/>
        <end position="264"/>
    </location>
</feature>
<evidence type="ECO:0000256" key="3">
    <source>
        <dbReference type="PIRSR" id="PIRSR610347-3"/>
    </source>
</evidence>
<dbReference type="GO" id="GO:0003690">
    <property type="term" value="F:double-stranded DNA binding"/>
    <property type="evidence" value="ECO:0007669"/>
    <property type="project" value="TreeGrafter"/>
</dbReference>
<protein>
    <recommendedName>
        <fullName evidence="7">PLD phosphodiesterase domain-containing protein</fullName>
    </recommendedName>
</protein>
<evidence type="ECO:0000256" key="4">
    <source>
        <dbReference type="SAM" id="MobiDB-lite"/>
    </source>
</evidence>
<dbReference type="InterPro" id="IPR003903">
    <property type="entry name" value="UIM_dom"/>
</dbReference>
<dbReference type="VEuPathDB" id="FungiDB:PV08_05294"/>
<feature type="compositionally biased region" description="Basic and acidic residues" evidence="4">
    <location>
        <begin position="144"/>
        <end position="159"/>
    </location>
</feature>
<sequence>MEPENDQPGLVDLVSDSESDEEVFDHLNPLGNEPVHSSIITPSHGDPMSAMRSLFPTDRSPRCLLPGRQETSDNDLSGSSSGNGGDSANPAVSTTAGIVGSKTQKPVIVDIIDEDDSSGSHTEAGSDSDSKGFRVLPGSSSNAESDRRAHQNREEDGTNSKHTTTIDLSQLSDEDDEDWRRAIALSLRDSTAQNAGNDSPSEKNSSKTESEDEDLKKAIALSLLDTDAVGGPNSSASCSSPKGNDQRGILTAKPERRREKSKETKINGIDAAVQHAEGGMEKSSDTIAIATTSSDTLVTSTPEPDSIAGSTLKTNTKPLDRDASTKKSGFSILALNRKQMEEERLARLKRKREGDMNSVNGKDSKTLRLDQNASSETRKTKISPPPSQRRAHRTGTQETSISRPIGVNRNAAGQGIPSTSASSIRNHSSAPSTTPQLFPEGKIFKTALADSSNVSSIGTISFDQLVSPSTSLESALLSSFIWDFDWLFPHFDTKRTKFQLVMHGKSASQRTSITSDFSGLNNVRITFPPVEGITNCMHSKLMLLFYRDELKPALAPPLGVTTRLGDGETKEQDWSKRCRVVIPTANLVGFDWGVGSFMENTVFLIDLPLKSPGVDTRTQFETSLRAFLKAQTVPDDVLTKLSKFDFDRASHLAFVHTLGGAHTNRQVIQSTGLPGLANAVAQLGLATCRDLQLDYVTSSLGNLNEAFMRNVYWAAQGDISSFGLAAASMSSSSSTSRSEARDNPAGLLDGARGKEKQEEDAWRRNFRIYYPSDTTVRTSKGGMQNAGTICFSGKWWAQQSFPQSNLRDCISLREGLLMHNKILYVRPTLATLAGTAVPHSSSHEHSRSILQPQRPWVYLGSANLSESAWGKLVEDRSTRQPKLNCRNWECGVIIQVPLTDEQTETTGLVESGQAHSEESLAVFEQTVGAPMRFPGESLVQMGKKPWTLFD</sequence>
<feature type="binding site" evidence="2">
    <location>
        <position position="540"/>
    </location>
    <ligand>
        <name>substrate</name>
    </ligand>
</feature>
<dbReference type="STRING" id="91928.A0A0D2BVE6"/>
<dbReference type="CDD" id="cd09122">
    <property type="entry name" value="PLDc_Tdp1_1"/>
    <property type="match status" value="1"/>
</dbReference>
<dbReference type="RefSeq" id="XP_016235465.1">
    <property type="nucleotide sequence ID" value="XM_016379638.1"/>
</dbReference>
<dbReference type="PANTHER" id="PTHR12415">
    <property type="entry name" value="TYROSYL-DNA PHOSPHODIESTERASE 1"/>
    <property type="match status" value="1"/>
</dbReference>
<dbReference type="Proteomes" id="UP000053328">
    <property type="component" value="Unassembled WGS sequence"/>
</dbReference>
<dbReference type="OrthoDB" id="4120271at2759"/>
<proteinExistence type="predicted"/>
<dbReference type="GeneID" id="27332377"/>
<dbReference type="GO" id="GO:0006281">
    <property type="term" value="P:DNA repair"/>
    <property type="evidence" value="ECO:0007669"/>
    <property type="project" value="InterPro"/>
</dbReference>
<dbReference type="HOGENOM" id="CLU_007773_1_0_1"/>
<feature type="region of interest" description="Disordered" evidence="4">
    <location>
        <begin position="347"/>
        <end position="437"/>
    </location>
</feature>
<dbReference type="PROSITE" id="PS50330">
    <property type="entry name" value="UIM"/>
    <property type="match status" value="1"/>
</dbReference>
<evidence type="ECO:0000313" key="5">
    <source>
        <dbReference type="EMBL" id="KIW15249.1"/>
    </source>
</evidence>
<dbReference type="SUPFAM" id="SSF56024">
    <property type="entry name" value="Phospholipase D/nuclease"/>
    <property type="match status" value="3"/>
</dbReference>
<feature type="compositionally biased region" description="Polar residues" evidence="4">
    <location>
        <begin position="188"/>
        <end position="199"/>
    </location>
</feature>
<dbReference type="Gene3D" id="3.30.870.10">
    <property type="entry name" value="Endonuclease Chain A"/>
    <property type="match status" value="2"/>
</dbReference>
<dbReference type="GO" id="GO:0003697">
    <property type="term" value="F:single-stranded DNA binding"/>
    <property type="evidence" value="ECO:0007669"/>
    <property type="project" value="TreeGrafter"/>
</dbReference>
<gene>
    <name evidence="5" type="ORF">PV08_05294</name>
</gene>
<organism evidence="5 6">
    <name type="scientific">Exophiala spinifera</name>
    <dbReference type="NCBI Taxonomy" id="91928"/>
    <lineage>
        <taxon>Eukaryota</taxon>
        <taxon>Fungi</taxon>
        <taxon>Dikarya</taxon>
        <taxon>Ascomycota</taxon>
        <taxon>Pezizomycotina</taxon>
        <taxon>Eurotiomycetes</taxon>
        <taxon>Chaetothyriomycetidae</taxon>
        <taxon>Chaetothyriales</taxon>
        <taxon>Herpotrichiellaceae</taxon>
        <taxon>Exophiala</taxon>
    </lineage>
</organism>
<dbReference type="SMART" id="SM00726">
    <property type="entry name" value="UIM"/>
    <property type="match status" value="2"/>
</dbReference>
<dbReference type="AlphaFoldDB" id="A0A0D2BVE6"/>
<feature type="compositionally biased region" description="Polar residues" evidence="4">
    <location>
        <begin position="90"/>
        <end position="104"/>
    </location>
</feature>
<dbReference type="Pfam" id="PF23625">
    <property type="entry name" value="UIM_2"/>
    <property type="match status" value="2"/>
</dbReference>
<evidence type="ECO:0000256" key="2">
    <source>
        <dbReference type="PIRSR" id="PIRSR610347-2"/>
    </source>
</evidence>
<feature type="compositionally biased region" description="Basic and acidic residues" evidence="4">
    <location>
        <begin position="200"/>
        <end position="217"/>
    </location>
</feature>
<accession>A0A0D2BVE6</accession>
<feature type="region of interest" description="Disordered" evidence="4">
    <location>
        <begin position="733"/>
        <end position="759"/>
    </location>
</feature>
<dbReference type="Gene3D" id="6.10.140.100">
    <property type="match status" value="1"/>
</dbReference>
<dbReference type="InterPro" id="IPR010347">
    <property type="entry name" value="Tdp1"/>
</dbReference>
<feature type="compositionally biased region" description="Basic and acidic residues" evidence="4">
    <location>
        <begin position="253"/>
        <end position="264"/>
    </location>
</feature>
<feature type="compositionally biased region" description="Polar residues" evidence="4">
    <location>
        <begin position="232"/>
        <end position="243"/>
    </location>
</feature>
<dbReference type="Pfam" id="PF06087">
    <property type="entry name" value="Tyr-DNA_phospho"/>
    <property type="match status" value="2"/>
</dbReference>